<evidence type="ECO:0000259" key="2">
    <source>
        <dbReference type="Pfam" id="PF25231"/>
    </source>
</evidence>
<sequence length="237" mass="24835">MTLRSRRDLGAILRDALTLYGGQFRTFFLIALVVVVPVDLIVLGVGLGQLSGPFDSSPSAGAQAVELGVTYLVTTPLITAMAIEALRRERGSTGQAIQAGLDAFPHVLLVMVLYAAAIAVGVLLLIVPGIIAGIRLLFGIQMVVLEGRRGVPALRRSWELTDGCFWRVLGINLVIGLAAGIAGVVVGIPLTAAAQSADADWLALAASMLSQTVVAPFVAIATTLLYFDLLERSETTA</sequence>
<evidence type="ECO:0000313" key="3">
    <source>
        <dbReference type="EMBL" id="UGS37101.1"/>
    </source>
</evidence>
<dbReference type="EMBL" id="CP087164">
    <property type="protein sequence ID" value="UGS37101.1"/>
    <property type="molecule type" value="Genomic_DNA"/>
</dbReference>
<dbReference type="AlphaFoldDB" id="A0A9E6Y0C6"/>
<dbReference type="Proteomes" id="UP001162834">
    <property type="component" value="Chromosome"/>
</dbReference>
<keyword evidence="4" id="KW-1185">Reference proteome</keyword>
<feature type="transmembrane region" description="Helical" evidence="1">
    <location>
        <begin position="27"/>
        <end position="48"/>
    </location>
</feature>
<accession>A0A9E6Y0C6</accession>
<keyword evidence="1" id="KW-1133">Transmembrane helix</keyword>
<organism evidence="3 4">
    <name type="scientific">Capillimicrobium parvum</name>
    <dbReference type="NCBI Taxonomy" id="2884022"/>
    <lineage>
        <taxon>Bacteria</taxon>
        <taxon>Bacillati</taxon>
        <taxon>Actinomycetota</taxon>
        <taxon>Thermoleophilia</taxon>
        <taxon>Solirubrobacterales</taxon>
        <taxon>Capillimicrobiaceae</taxon>
        <taxon>Capillimicrobium</taxon>
    </lineage>
</organism>
<dbReference type="Pfam" id="PF25231">
    <property type="entry name" value="DUF7847"/>
    <property type="match status" value="1"/>
</dbReference>
<feature type="transmembrane region" description="Helical" evidence="1">
    <location>
        <begin position="202"/>
        <end position="227"/>
    </location>
</feature>
<reference evidence="3" key="1">
    <citation type="journal article" date="2022" name="Int. J. Syst. Evol. Microbiol.">
        <title>Pseudomonas aegrilactucae sp. nov. and Pseudomonas morbosilactucae sp. nov., pathogens causing bacterial rot of lettuce in Japan.</title>
        <authorList>
            <person name="Sawada H."/>
            <person name="Fujikawa T."/>
            <person name="Satou M."/>
        </authorList>
    </citation>
    <scope>NUCLEOTIDE SEQUENCE</scope>
    <source>
        <strain evidence="3">0166_1</strain>
    </source>
</reference>
<protein>
    <recommendedName>
        <fullName evidence="2">DUF7847 domain-containing protein</fullName>
    </recommendedName>
</protein>
<dbReference type="KEGG" id="sbae:DSM104329_03515"/>
<dbReference type="RefSeq" id="WP_259311164.1">
    <property type="nucleotide sequence ID" value="NZ_CP087164.1"/>
</dbReference>
<keyword evidence="1" id="KW-0472">Membrane</keyword>
<feature type="transmembrane region" description="Helical" evidence="1">
    <location>
        <begin position="68"/>
        <end position="86"/>
    </location>
</feature>
<evidence type="ECO:0000256" key="1">
    <source>
        <dbReference type="SAM" id="Phobius"/>
    </source>
</evidence>
<name>A0A9E6Y0C6_9ACTN</name>
<keyword evidence="1" id="KW-0812">Transmembrane</keyword>
<feature type="transmembrane region" description="Helical" evidence="1">
    <location>
        <begin position="107"/>
        <end position="138"/>
    </location>
</feature>
<evidence type="ECO:0000313" key="4">
    <source>
        <dbReference type="Proteomes" id="UP001162834"/>
    </source>
</evidence>
<feature type="domain" description="DUF7847" evidence="2">
    <location>
        <begin position="112"/>
        <end position="227"/>
    </location>
</feature>
<proteinExistence type="predicted"/>
<gene>
    <name evidence="3" type="ORF">DSM104329_03515</name>
</gene>
<feature type="transmembrane region" description="Helical" evidence="1">
    <location>
        <begin position="165"/>
        <end position="190"/>
    </location>
</feature>
<dbReference type="InterPro" id="IPR057169">
    <property type="entry name" value="DUF7847"/>
</dbReference>